<gene>
    <name evidence="3" type="ORF">QM012_006664</name>
</gene>
<accession>A0ABR0TP77</accession>
<dbReference type="EMBL" id="JASGXD010000004">
    <property type="protein sequence ID" value="KAK6006254.1"/>
    <property type="molecule type" value="Genomic_DNA"/>
</dbReference>
<feature type="compositionally biased region" description="Basic and acidic residues" evidence="2">
    <location>
        <begin position="162"/>
        <end position="175"/>
    </location>
</feature>
<evidence type="ECO:0000313" key="4">
    <source>
        <dbReference type="Proteomes" id="UP001341245"/>
    </source>
</evidence>
<name>A0ABR0TP77_AURPU</name>
<organism evidence="3 4">
    <name type="scientific">Aureobasidium pullulans</name>
    <name type="common">Black yeast</name>
    <name type="synonym">Pullularia pullulans</name>
    <dbReference type="NCBI Taxonomy" id="5580"/>
    <lineage>
        <taxon>Eukaryota</taxon>
        <taxon>Fungi</taxon>
        <taxon>Dikarya</taxon>
        <taxon>Ascomycota</taxon>
        <taxon>Pezizomycotina</taxon>
        <taxon>Dothideomycetes</taxon>
        <taxon>Dothideomycetidae</taxon>
        <taxon>Dothideales</taxon>
        <taxon>Saccotheciaceae</taxon>
        <taxon>Aureobasidium</taxon>
    </lineage>
</organism>
<keyword evidence="1" id="KW-0175">Coiled coil</keyword>
<feature type="region of interest" description="Disordered" evidence="2">
    <location>
        <begin position="139"/>
        <end position="175"/>
    </location>
</feature>
<feature type="coiled-coil region" evidence="1">
    <location>
        <begin position="36"/>
        <end position="70"/>
    </location>
</feature>
<dbReference type="Proteomes" id="UP001341245">
    <property type="component" value="Unassembled WGS sequence"/>
</dbReference>
<comment type="caution">
    <text evidence="3">The sequence shown here is derived from an EMBL/GenBank/DDBJ whole genome shotgun (WGS) entry which is preliminary data.</text>
</comment>
<keyword evidence="4" id="KW-1185">Reference proteome</keyword>
<proteinExistence type="predicted"/>
<evidence type="ECO:0000256" key="2">
    <source>
        <dbReference type="SAM" id="MobiDB-lite"/>
    </source>
</evidence>
<evidence type="ECO:0000313" key="3">
    <source>
        <dbReference type="EMBL" id="KAK6006254.1"/>
    </source>
</evidence>
<protein>
    <submittedName>
        <fullName evidence="3">Uncharacterized protein</fullName>
    </submittedName>
</protein>
<reference evidence="3 4" key="1">
    <citation type="submission" date="2023-11" db="EMBL/GenBank/DDBJ databases">
        <title>Draft genome sequence and annotation of the polyextremotolerant black yeast-like fungus Aureobasidium pullulans NRRL 62042.</title>
        <authorList>
            <person name="Dielentheis-Frenken M.R.E."/>
            <person name="Wibberg D."/>
            <person name="Blank L.M."/>
            <person name="Tiso T."/>
        </authorList>
    </citation>
    <scope>NUCLEOTIDE SEQUENCE [LARGE SCALE GENOMIC DNA]</scope>
    <source>
        <strain evidence="3 4">NRRL 62042</strain>
    </source>
</reference>
<sequence length="204" mass="23253">MADNTPRSSLRDAIDLFIRRRFDEVSSERDTAVADNAAKQKEINALHDKISQLQRDLDQERQQIKDTTGISLEKANHQNKTTQHHAMTPATMNHHEVIIIIDQDYQNDSVAISEDFTAETERDAQVVPSDTLEAVQPVPKKRKKNTKPAIKETIASKRSRREPKPTVQEKVHVDQDADLDVPRFFVDHSDQIVTEDGETLPQEI</sequence>
<evidence type="ECO:0000256" key="1">
    <source>
        <dbReference type="SAM" id="Coils"/>
    </source>
</evidence>